<dbReference type="InterPro" id="IPR002156">
    <property type="entry name" value="RNaseH_domain"/>
</dbReference>
<sequence length="1115" mass="123710">MLGWNLSRLSHGGLLMLIQSVLSSVPFHLMQVLLPPLSILHQLEMMFANFFWGSSSSNKKPHWISWVDVCKPRLEGGLGVRRLSDVATAVTLKLWFWFREQKSLWAIYMAKLYCGGVSPSVVLLKSNASPCWFWLLKIRCYGESNIGWILGNGKLDFDFICNWGWKVNTLQSFVPDQIVAEIVVSLPAVEGFLLGWRMWKGLDILCIRNDQQQAGFGQQDGVWSIGKVEGWSVLGQFWSHGDHGLLNQGIGRVFTTVAHNLGFLVRQKIVNTISMVSWKKLKFGCFKLNADGCSKGNPGLSSFGVIVRDHDGIIVMAKHGLIGVGSNVRAELVAILKGVELCVENQLFPIWLESDSLVALKILSSSYFSWEFHNLIRKIKGIICKYQVYFSHVYKEANAVVDYIANQAFNSPVDSALRVPLDLYTALSCASVIITTHVIVDKVFNSYVWIVITYHFGISHTPKRRKLFDAYKQHNYVLEGKTLRACFGTTKYCCAWLSNLTCSNPDCLYLHDIGSQEDSFTKHETIPAYTSLQQRTGNVLPPPVDDSSSNGTKHPVKGAYNVFIQSAPSQVKGSLPNSSLGKSNALPASASWGLHGSNCRIDSSMQCSETLARQNVETSKRSTLPSALMKSPIQPPEKLDEVATTSKEPESNITAQFAPKTTDVSHVSSSCLSNPLVETLEHKGHITNLSSSEMFPRNSTMLKCHVTQLSNSDPDTVDHDSALINGDVHSLGLESRFFFRPVASSRDEPTGWNNELQGQQLISAMNEMEDPLKDQDNHSLHSLNSPDNNTIHLSATSLCNGLVNKRTSGVESSVDIDRSVEMANGSFGGKDSYVHNGHPIVNINKMGESSIISDILSLEFDPWGESVPLANSLANMLGETDKQDGSFSLSSSSRSPTNNQSRFSFAWQENQSSLPETTVKESIHARRFCFSSQNSCRDSFHNGLQFNDSKGPCIITISGDSSNRSNGTFWYVCHLLKTQSSISYGSNTRMRTFGPGNRCFAGQDCCATRILNSKQSTSSRVFFLKPDLTRPMTLPTQSHTGFSPLTQLSFQQPWNPLNSNNLWDAWNSMCTEADVGRGEIYRNDRNELNGYYKSTALNNFCMTSAGDLYSQAFGM</sequence>
<name>A0A8J5FXH4_ZINOF</name>
<dbReference type="AlphaFoldDB" id="A0A8J5FXH4"/>
<keyword evidence="2" id="KW-0732">Signal</keyword>
<dbReference type="GO" id="GO:0030014">
    <property type="term" value="C:CCR4-NOT complex"/>
    <property type="evidence" value="ECO:0007669"/>
    <property type="project" value="InterPro"/>
</dbReference>
<dbReference type="Proteomes" id="UP000734854">
    <property type="component" value="Unassembled WGS sequence"/>
</dbReference>
<dbReference type="GO" id="GO:0004842">
    <property type="term" value="F:ubiquitin-protein transferase activity"/>
    <property type="evidence" value="ECO:0007669"/>
    <property type="project" value="InterPro"/>
</dbReference>
<feature type="region of interest" description="Disordered" evidence="1">
    <location>
        <begin position="616"/>
        <end position="636"/>
    </location>
</feature>
<evidence type="ECO:0000256" key="1">
    <source>
        <dbReference type="SAM" id="MobiDB-lite"/>
    </source>
</evidence>
<dbReference type="GO" id="GO:0016567">
    <property type="term" value="P:protein ubiquitination"/>
    <property type="evidence" value="ECO:0007669"/>
    <property type="project" value="TreeGrafter"/>
</dbReference>
<dbReference type="PANTHER" id="PTHR12603:SF36">
    <property type="entry name" value="RNA BINDING (RRM_RBD_RNP MOTIFS) FAMILY PROTEIN"/>
    <property type="match status" value="1"/>
</dbReference>
<accession>A0A8J5FXH4</accession>
<feature type="domain" description="RNase H type-1" evidence="3">
    <location>
        <begin position="289"/>
        <end position="408"/>
    </location>
</feature>
<feature type="compositionally biased region" description="Polar residues" evidence="1">
    <location>
        <begin position="616"/>
        <end position="625"/>
    </location>
</feature>
<comment type="caution">
    <text evidence="4">The sequence shown here is derived from an EMBL/GenBank/DDBJ whole genome shotgun (WGS) entry which is preliminary data.</text>
</comment>
<dbReference type="SUPFAM" id="SSF53098">
    <property type="entry name" value="Ribonuclease H-like"/>
    <property type="match status" value="1"/>
</dbReference>
<dbReference type="GO" id="GO:0004523">
    <property type="term" value="F:RNA-DNA hybrid ribonuclease activity"/>
    <property type="evidence" value="ECO:0007669"/>
    <property type="project" value="InterPro"/>
</dbReference>
<dbReference type="CDD" id="cd06222">
    <property type="entry name" value="RNase_H_like"/>
    <property type="match status" value="1"/>
</dbReference>
<feature type="chain" id="PRO_5035162639" description="RNase H type-1 domain-containing protein" evidence="2">
    <location>
        <begin position="24"/>
        <end position="1115"/>
    </location>
</feature>
<dbReference type="EMBL" id="JACMSC010000013">
    <property type="protein sequence ID" value="KAG6492297.1"/>
    <property type="molecule type" value="Genomic_DNA"/>
</dbReference>
<keyword evidence="5" id="KW-1185">Reference proteome</keyword>
<gene>
    <name evidence="4" type="ORF">ZIOFF_047251</name>
</gene>
<dbReference type="InterPro" id="IPR012337">
    <property type="entry name" value="RNaseH-like_sf"/>
</dbReference>
<evidence type="ECO:0000259" key="3">
    <source>
        <dbReference type="Pfam" id="PF13456"/>
    </source>
</evidence>
<reference evidence="4 5" key="1">
    <citation type="submission" date="2020-08" db="EMBL/GenBank/DDBJ databases">
        <title>Plant Genome Project.</title>
        <authorList>
            <person name="Zhang R.-G."/>
        </authorList>
    </citation>
    <scope>NUCLEOTIDE SEQUENCE [LARGE SCALE GENOMIC DNA]</scope>
    <source>
        <tissue evidence="4">Rhizome</tissue>
    </source>
</reference>
<dbReference type="PANTHER" id="PTHR12603">
    <property type="entry name" value="CCR4-NOT TRANSCRIPTION COMPLEX RELATED"/>
    <property type="match status" value="1"/>
</dbReference>
<dbReference type="InterPro" id="IPR044730">
    <property type="entry name" value="RNase_H-like_dom_plant"/>
</dbReference>
<dbReference type="InterPro" id="IPR039780">
    <property type="entry name" value="Mot2"/>
</dbReference>
<dbReference type="Gene3D" id="3.30.420.10">
    <property type="entry name" value="Ribonuclease H-like superfamily/Ribonuclease H"/>
    <property type="match status" value="1"/>
</dbReference>
<proteinExistence type="predicted"/>
<feature type="signal peptide" evidence="2">
    <location>
        <begin position="1"/>
        <end position="23"/>
    </location>
</feature>
<dbReference type="Pfam" id="PF13456">
    <property type="entry name" value="RVT_3"/>
    <property type="match status" value="1"/>
</dbReference>
<organism evidence="4 5">
    <name type="scientific">Zingiber officinale</name>
    <name type="common">Ginger</name>
    <name type="synonym">Amomum zingiber</name>
    <dbReference type="NCBI Taxonomy" id="94328"/>
    <lineage>
        <taxon>Eukaryota</taxon>
        <taxon>Viridiplantae</taxon>
        <taxon>Streptophyta</taxon>
        <taxon>Embryophyta</taxon>
        <taxon>Tracheophyta</taxon>
        <taxon>Spermatophyta</taxon>
        <taxon>Magnoliopsida</taxon>
        <taxon>Liliopsida</taxon>
        <taxon>Zingiberales</taxon>
        <taxon>Zingiberaceae</taxon>
        <taxon>Zingiber</taxon>
    </lineage>
</organism>
<evidence type="ECO:0000256" key="2">
    <source>
        <dbReference type="SAM" id="SignalP"/>
    </source>
</evidence>
<protein>
    <recommendedName>
        <fullName evidence="3">RNase H type-1 domain-containing protein</fullName>
    </recommendedName>
</protein>
<dbReference type="GO" id="GO:0003676">
    <property type="term" value="F:nucleic acid binding"/>
    <property type="evidence" value="ECO:0007669"/>
    <property type="project" value="InterPro"/>
</dbReference>
<dbReference type="InterPro" id="IPR036397">
    <property type="entry name" value="RNaseH_sf"/>
</dbReference>
<evidence type="ECO:0000313" key="4">
    <source>
        <dbReference type="EMBL" id="KAG6492297.1"/>
    </source>
</evidence>
<evidence type="ECO:0000313" key="5">
    <source>
        <dbReference type="Proteomes" id="UP000734854"/>
    </source>
</evidence>